<dbReference type="InterPro" id="IPR017508">
    <property type="entry name" value="HipA_N1"/>
</dbReference>
<evidence type="ECO:0000259" key="5">
    <source>
        <dbReference type="Pfam" id="PF13657"/>
    </source>
</evidence>
<evidence type="ECO:0000256" key="3">
    <source>
        <dbReference type="ARBA" id="ARBA00022777"/>
    </source>
</evidence>
<evidence type="ECO:0000256" key="2">
    <source>
        <dbReference type="ARBA" id="ARBA00022679"/>
    </source>
</evidence>
<evidence type="ECO:0000256" key="1">
    <source>
        <dbReference type="ARBA" id="ARBA00010164"/>
    </source>
</evidence>
<keyword evidence="7" id="KW-1185">Reference proteome</keyword>
<dbReference type="PANTHER" id="PTHR37419">
    <property type="entry name" value="SERINE/THREONINE-PROTEIN KINASE TOXIN HIPA"/>
    <property type="match status" value="1"/>
</dbReference>
<sequence>MTTRKIDVRLGTNAVPVGEFIHESTGTRETSAFTYHASWLDNPRAFAIAPDLPLQVAPFYHARTANASALPGPIADGSPDSWGRAIIKMALGGRVDSELDYLLEADDELRSGALRYFDKPGAAGKPLAPPKGAGEISIPRLFDLEQIVAESRAFEADPIHYRENRAKMLHGGLLKTAVGSLGGARPKVNARDEHGALWIVKLAKMDDEYAVARAEVLALRLAERVGIKASTADLLPTSQRFPVAIIRRFDRIAGRAAGQPHARVPFISAQTFMGLRGAEPGNYVDLAQRMLTHCAAPRTDMRELFRRVMFSILIQNTDDHLRNHGFLAAPGGKWTLSPAFDVNPVPEEGTLKTAISEIHGNELSVARLIDAAPYFETSEDEARKLAVGMADVISAEWRQIGTRLGMTGQDMRAIAPAMENHRIEEAVALGRTMAPGVTVS</sequence>
<proteinExistence type="inferred from homology"/>
<dbReference type="Proteomes" id="UP000480854">
    <property type="component" value="Unassembled WGS sequence"/>
</dbReference>
<accession>A0A9W7KPT3</accession>
<dbReference type="GO" id="GO:0004674">
    <property type="term" value="F:protein serine/threonine kinase activity"/>
    <property type="evidence" value="ECO:0007669"/>
    <property type="project" value="TreeGrafter"/>
</dbReference>
<feature type="domain" description="HipA N-terminal subdomain 1" evidence="5">
    <location>
        <begin position="13"/>
        <end position="104"/>
    </location>
</feature>
<feature type="domain" description="HipA-like C-terminal" evidence="4">
    <location>
        <begin position="180"/>
        <end position="397"/>
    </location>
</feature>
<dbReference type="AlphaFoldDB" id="A0A9W7KPT3"/>
<keyword evidence="3" id="KW-0418">Kinase</keyword>
<dbReference type="Pfam" id="PF13657">
    <property type="entry name" value="Couple_hipA"/>
    <property type="match status" value="1"/>
</dbReference>
<dbReference type="InterPro" id="IPR052028">
    <property type="entry name" value="HipA_Ser/Thr_kinase"/>
</dbReference>
<dbReference type="GO" id="GO:0005829">
    <property type="term" value="C:cytosol"/>
    <property type="evidence" value="ECO:0007669"/>
    <property type="project" value="TreeGrafter"/>
</dbReference>
<organism evidence="6 7">
    <name type="scientific">Roseomonas genomospecies 6</name>
    <dbReference type="NCBI Taxonomy" id="214106"/>
    <lineage>
        <taxon>Bacteria</taxon>
        <taxon>Pseudomonadati</taxon>
        <taxon>Pseudomonadota</taxon>
        <taxon>Alphaproteobacteria</taxon>
        <taxon>Acetobacterales</taxon>
        <taxon>Roseomonadaceae</taxon>
        <taxon>Roseomonas</taxon>
    </lineage>
</organism>
<evidence type="ECO:0000259" key="4">
    <source>
        <dbReference type="Pfam" id="PF07804"/>
    </source>
</evidence>
<dbReference type="Gene3D" id="1.10.1070.20">
    <property type="match status" value="1"/>
</dbReference>
<comment type="similarity">
    <text evidence="1">Belongs to the HipA Ser/Thr kinase family.</text>
</comment>
<dbReference type="PANTHER" id="PTHR37419:SF8">
    <property type="entry name" value="TOXIN YJJJ"/>
    <property type="match status" value="1"/>
</dbReference>
<evidence type="ECO:0000313" key="6">
    <source>
        <dbReference type="EMBL" id="KAA0676989.1"/>
    </source>
</evidence>
<gene>
    <name evidence="6" type="ORF">DS843_25270</name>
</gene>
<dbReference type="Pfam" id="PF07804">
    <property type="entry name" value="HipA_C"/>
    <property type="match status" value="1"/>
</dbReference>
<dbReference type="InterPro" id="IPR012893">
    <property type="entry name" value="HipA-like_C"/>
</dbReference>
<evidence type="ECO:0000313" key="7">
    <source>
        <dbReference type="Proteomes" id="UP000480854"/>
    </source>
</evidence>
<comment type="caution">
    <text evidence="6">The sequence shown here is derived from an EMBL/GenBank/DDBJ whole genome shotgun (WGS) entry which is preliminary data.</text>
</comment>
<name>A0A9W7KPT3_9PROT</name>
<dbReference type="OrthoDB" id="9805913at2"/>
<protein>
    <submittedName>
        <fullName evidence="6">Type II toxin-antitoxin system HipA family toxin</fullName>
    </submittedName>
</protein>
<keyword evidence="2" id="KW-0808">Transferase</keyword>
<dbReference type="EMBL" id="QOKW01000028">
    <property type="protein sequence ID" value="KAA0676989.1"/>
    <property type="molecule type" value="Genomic_DNA"/>
</dbReference>
<reference evidence="6 7" key="1">
    <citation type="submission" date="2018-07" db="EMBL/GenBank/DDBJ databases">
        <title>Genome sequence of Azospirillum sp. ATCC 49961.</title>
        <authorList>
            <person name="Sant'Anna F.H."/>
            <person name="Baldani J.I."/>
            <person name="Zilli J.E."/>
            <person name="Reis V.M."/>
            <person name="Hartmann A."/>
            <person name="Cruz L."/>
            <person name="de Souza E.M."/>
            <person name="de Oliveira Pedrosa F."/>
            <person name="Passaglia L.M.P."/>
        </authorList>
    </citation>
    <scope>NUCLEOTIDE SEQUENCE [LARGE SCALE GENOMIC DNA]</scope>
    <source>
        <strain evidence="6 7">ATCC 49961</strain>
    </source>
</reference>